<protein>
    <submittedName>
        <fullName evidence="2">Uncharacterized protein</fullName>
    </submittedName>
</protein>
<keyword evidence="3" id="KW-1185">Reference proteome</keyword>
<evidence type="ECO:0000313" key="3">
    <source>
        <dbReference type="Proteomes" id="UP000192907"/>
    </source>
</evidence>
<dbReference type="Proteomes" id="UP000192907">
    <property type="component" value="Unassembled WGS sequence"/>
</dbReference>
<name>A0A1Y6BLW5_9BACT</name>
<accession>A0A1Y6BLW5</accession>
<sequence length="39" mass="4492">MDRVKRKIKFLVNKAVVASVLFLWFTLSLPVLDEGTLPF</sequence>
<gene>
    <name evidence="2" type="ORF">SAMN06296036_104225</name>
</gene>
<evidence type="ECO:0000256" key="1">
    <source>
        <dbReference type="SAM" id="Phobius"/>
    </source>
</evidence>
<dbReference type="EMBL" id="FWZT01000004">
    <property type="protein sequence ID" value="SMF07592.1"/>
    <property type="molecule type" value="Genomic_DNA"/>
</dbReference>
<keyword evidence="1" id="KW-0472">Membrane</keyword>
<reference evidence="3" key="1">
    <citation type="submission" date="2017-04" db="EMBL/GenBank/DDBJ databases">
        <authorList>
            <person name="Varghese N."/>
            <person name="Submissions S."/>
        </authorList>
    </citation>
    <scope>NUCLEOTIDE SEQUENCE [LARGE SCALE GENOMIC DNA]</scope>
    <source>
        <strain evidence="3">RKEM611</strain>
    </source>
</reference>
<feature type="transmembrane region" description="Helical" evidence="1">
    <location>
        <begin position="12"/>
        <end position="32"/>
    </location>
</feature>
<dbReference type="AlphaFoldDB" id="A0A1Y6BLW5"/>
<proteinExistence type="predicted"/>
<keyword evidence="1" id="KW-1133">Transmembrane helix</keyword>
<evidence type="ECO:0000313" key="2">
    <source>
        <dbReference type="EMBL" id="SMF07592.1"/>
    </source>
</evidence>
<organism evidence="2 3">
    <name type="scientific">Pseudobacteriovorax antillogorgiicola</name>
    <dbReference type="NCBI Taxonomy" id="1513793"/>
    <lineage>
        <taxon>Bacteria</taxon>
        <taxon>Pseudomonadati</taxon>
        <taxon>Bdellovibrionota</taxon>
        <taxon>Oligoflexia</taxon>
        <taxon>Oligoflexales</taxon>
        <taxon>Pseudobacteriovoracaceae</taxon>
        <taxon>Pseudobacteriovorax</taxon>
    </lineage>
</organism>
<keyword evidence="1" id="KW-0812">Transmembrane</keyword>